<evidence type="ECO:0000256" key="2">
    <source>
        <dbReference type="ARBA" id="ARBA00023125"/>
    </source>
</evidence>
<dbReference type="PANTHER" id="PTHR46123">
    <property type="entry name" value="MIX-TYPE HOMEOBOX GENE 1-RELATED"/>
    <property type="match status" value="1"/>
</dbReference>
<dbReference type="Proteomes" id="UP000233160">
    <property type="component" value="Unassembled WGS sequence"/>
</dbReference>
<dbReference type="GO" id="GO:0000977">
    <property type="term" value="F:RNA polymerase II transcription regulatory region sequence-specific DNA binding"/>
    <property type="evidence" value="ECO:0007669"/>
    <property type="project" value="TreeGrafter"/>
</dbReference>
<keyword evidence="10" id="KW-1185">Reference proteome</keyword>
<feature type="region of interest" description="Disordered" evidence="7">
    <location>
        <begin position="261"/>
        <end position="294"/>
    </location>
</feature>
<protein>
    <submittedName>
        <fullName evidence="9">Double homeobox B</fullName>
    </submittedName>
</protein>
<dbReference type="Ensembl" id="ENSPCOT00000030686.1">
    <property type="protein sequence ID" value="ENSPCOP00000020034.1"/>
    <property type="gene ID" value="ENSPCOG00000021982.1"/>
</dbReference>
<evidence type="ECO:0000256" key="6">
    <source>
        <dbReference type="RuleBase" id="RU000682"/>
    </source>
</evidence>
<reference evidence="9" key="1">
    <citation type="submission" date="2025-08" db="UniProtKB">
        <authorList>
            <consortium name="Ensembl"/>
        </authorList>
    </citation>
    <scope>IDENTIFICATION</scope>
</reference>
<dbReference type="InterPro" id="IPR051306">
    <property type="entry name" value="Homeobox_regulator"/>
</dbReference>
<dbReference type="SUPFAM" id="SSF46689">
    <property type="entry name" value="Homeodomain-like"/>
    <property type="match status" value="2"/>
</dbReference>
<evidence type="ECO:0000256" key="5">
    <source>
        <dbReference type="PROSITE-ProRule" id="PRU00108"/>
    </source>
</evidence>
<dbReference type="PROSITE" id="PS50071">
    <property type="entry name" value="HOMEOBOX_2"/>
    <property type="match status" value="2"/>
</dbReference>
<evidence type="ECO:0000313" key="10">
    <source>
        <dbReference type="Proteomes" id="UP000233160"/>
    </source>
</evidence>
<evidence type="ECO:0000256" key="3">
    <source>
        <dbReference type="ARBA" id="ARBA00023155"/>
    </source>
</evidence>
<dbReference type="PROSITE" id="PS00027">
    <property type="entry name" value="HOMEOBOX_1"/>
    <property type="match status" value="1"/>
</dbReference>
<accession>A0A2K6G1B6</accession>
<evidence type="ECO:0000259" key="8">
    <source>
        <dbReference type="PROSITE" id="PS50071"/>
    </source>
</evidence>
<feature type="DNA-binding region" description="Homeobox" evidence="5">
    <location>
        <begin position="15"/>
        <end position="74"/>
    </location>
</feature>
<gene>
    <name evidence="9" type="primary">DUXB</name>
</gene>
<dbReference type="PANTHER" id="PTHR46123:SF5">
    <property type="entry name" value="DOUBLE HOMEOBOX PROTEIN B"/>
    <property type="match status" value="1"/>
</dbReference>
<keyword evidence="4 5" id="KW-0539">Nucleus</keyword>
<feature type="compositionally biased region" description="Polar residues" evidence="7">
    <location>
        <begin position="261"/>
        <end position="280"/>
    </location>
</feature>
<dbReference type="InterPro" id="IPR009057">
    <property type="entry name" value="Homeodomain-like_sf"/>
</dbReference>
<reference evidence="9" key="2">
    <citation type="submission" date="2025-09" db="UniProtKB">
        <authorList>
            <consortium name="Ensembl"/>
        </authorList>
    </citation>
    <scope>IDENTIFICATION</scope>
</reference>
<feature type="domain" description="Homeobox" evidence="8">
    <location>
        <begin position="97"/>
        <end position="157"/>
    </location>
</feature>
<sequence length="346" mass="40101">MEFKSTSRATQQKETHRGKTVYSQSQKGILEAWFRHDPHPDKATKEQLAKEIGVPESKIETWFKQHRAKQRQLKSGCCLGQDQSQEHSQLLCCCQEYVPNEDRTVFTRTQRNKLVEAFKRNPFPDTNSRKKLAIQTCIRESRIKVWFQKQRSLCPEQSLREPLNLSITGPNWRPDLTVQQHQMDMSSLPDRSPHFPSSNALSRNQTFLPVHLPSHESSVPQDPFRVCLSPGPNVRIMEPTQAVPEGEDSDQSLTLRNHLPTLSPQGEDFSVTQTPFQSPYQEKCPNHEEHSGTSVQLEGYWQPQPEHREKQSWYLGPKKDISYIVQWWDEICQALIAEWDPLKGTH</sequence>
<proteinExistence type="predicted"/>
<dbReference type="Gene3D" id="1.10.10.60">
    <property type="entry name" value="Homeodomain-like"/>
    <property type="match status" value="2"/>
</dbReference>
<evidence type="ECO:0000256" key="7">
    <source>
        <dbReference type="SAM" id="MobiDB-lite"/>
    </source>
</evidence>
<evidence type="ECO:0000256" key="4">
    <source>
        <dbReference type="ARBA" id="ARBA00023242"/>
    </source>
</evidence>
<dbReference type="SMART" id="SM00389">
    <property type="entry name" value="HOX"/>
    <property type="match status" value="2"/>
</dbReference>
<keyword evidence="3 5" id="KW-0371">Homeobox</keyword>
<feature type="region of interest" description="Disordered" evidence="7">
    <location>
        <begin position="1"/>
        <end position="23"/>
    </location>
</feature>
<name>A0A2K6G1B6_PROCO</name>
<feature type="domain" description="Homeobox" evidence="8">
    <location>
        <begin position="13"/>
        <end position="73"/>
    </location>
</feature>
<dbReference type="GO" id="GO:0000981">
    <property type="term" value="F:DNA-binding transcription factor activity, RNA polymerase II-specific"/>
    <property type="evidence" value="ECO:0007669"/>
    <property type="project" value="InterPro"/>
</dbReference>
<feature type="compositionally biased region" description="Basic and acidic residues" evidence="7">
    <location>
        <begin position="1"/>
        <end position="17"/>
    </location>
</feature>
<dbReference type="CDD" id="cd00086">
    <property type="entry name" value="homeodomain"/>
    <property type="match status" value="2"/>
</dbReference>
<dbReference type="InterPro" id="IPR001356">
    <property type="entry name" value="HD"/>
</dbReference>
<dbReference type="InterPro" id="IPR017970">
    <property type="entry name" value="Homeobox_CS"/>
</dbReference>
<dbReference type="GeneTree" id="ENSGT00940000165352"/>
<organism evidence="9 10">
    <name type="scientific">Propithecus coquereli</name>
    <name type="common">Coquerel's sifaka</name>
    <name type="synonym">Propithecus verreauxi coquereli</name>
    <dbReference type="NCBI Taxonomy" id="379532"/>
    <lineage>
        <taxon>Eukaryota</taxon>
        <taxon>Metazoa</taxon>
        <taxon>Chordata</taxon>
        <taxon>Craniata</taxon>
        <taxon>Vertebrata</taxon>
        <taxon>Euteleostomi</taxon>
        <taxon>Mammalia</taxon>
        <taxon>Eutheria</taxon>
        <taxon>Euarchontoglires</taxon>
        <taxon>Primates</taxon>
        <taxon>Strepsirrhini</taxon>
        <taxon>Lemuriformes</taxon>
        <taxon>Indriidae</taxon>
        <taxon>Propithecus</taxon>
    </lineage>
</organism>
<evidence type="ECO:0000313" key="9">
    <source>
        <dbReference type="Ensembl" id="ENSPCOP00000020034.1"/>
    </source>
</evidence>
<dbReference type="Pfam" id="PF00046">
    <property type="entry name" value="Homeodomain"/>
    <property type="match status" value="2"/>
</dbReference>
<keyword evidence="2 5" id="KW-0238">DNA-binding</keyword>
<evidence type="ECO:0000256" key="1">
    <source>
        <dbReference type="ARBA" id="ARBA00004123"/>
    </source>
</evidence>
<dbReference type="AlphaFoldDB" id="A0A2K6G1B6"/>
<feature type="DNA-binding region" description="Homeobox" evidence="5">
    <location>
        <begin position="99"/>
        <end position="158"/>
    </location>
</feature>
<dbReference type="STRING" id="379532.ENSPCOP00000020034"/>
<dbReference type="GO" id="GO:0005634">
    <property type="term" value="C:nucleus"/>
    <property type="evidence" value="ECO:0007669"/>
    <property type="project" value="UniProtKB-SubCell"/>
</dbReference>
<comment type="subcellular location">
    <subcellularLocation>
        <location evidence="1 5 6">Nucleus</location>
    </subcellularLocation>
</comment>
<dbReference type="OMA" id="GPNVMIM"/>